<accession>A0A1X4XYM9</accession>
<reference evidence="1 2" key="1">
    <citation type="journal article" date="2017" name="Front. Microbiol.">
        <title>Genome Sequence of Desulfurella amilsii Strain TR1 and Comparative Genomics of Desulfurellaceae Family.</title>
        <authorList>
            <person name="Florentino A.P."/>
            <person name="Stams A.J."/>
            <person name="Sanchez-Andrea I."/>
        </authorList>
    </citation>
    <scope>NUCLEOTIDE SEQUENCE [LARGE SCALE GENOMIC DNA]</scope>
    <source>
        <strain evidence="1 2">TR1</strain>
    </source>
</reference>
<dbReference type="Gene3D" id="3.40.50.2000">
    <property type="entry name" value="Glycogen Phosphorylase B"/>
    <property type="match status" value="2"/>
</dbReference>
<dbReference type="GO" id="GO:0008713">
    <property type="term" value="F:ADP-heptose-lipopolysaccharide heptosyltransferase activity"/>
    <property type="evidence" value="ECO:0007669"/>
    <property type="project" value="TreeGrafter"/>
</dbReference>
<dbReference type="InterPro" id="IPR051199">
    <property type="entry name" value="LPS_LOS_Heptosyltrfase"/>
</dbReference>
<evidence type="ECO:0008006" key="3">
    <source>
        <dbReference type="Google" id="ProtNLM"/>
    </source>
</evidence>
<dbReference type="OrthoDB" id="9760688at2"/>
<dbReference type="PANTHER" id="PTHR30160">
    <property type="entry name" value="TETRAACYLDISACCHARIDE 4'-KINASE-RELATED"/>
    <property type="match status" value="1"/>
</dbReference>
<name>A0A1X4XYM9_9BACT</name>
<sequence length="448" mass="51185">MIKEYMLKNYLSRISYLLEQVRSILVKVLFFLNQRFNAANLFANFTSYLTDILPNVGRIFTNKTVKYFFANSILLNIQLKKYHRIVQKSPLNKVLVISDLNIGDAVNIQAAVFFLKNIGANQVDYVINKTAYALIKHNPNISNAFPIFERANFVSTDERNYLNNTISQNNYDLILNFCPFLNRQSINGKNFINYMGLSIYVANNYFNQSAIAHVTYAIHTYLNKIFNTGLAFEKNYLYLSSYSVQEAKKMHDKIPKNHKTIFFNIDATSIYTLAPIELQLRILEQLSNLKNVSIVLSASFSQKNLQEKIYNLIKNKQHIILLNKTLPIDTYASFIDFCDCFVSSDTGGLHIASCYKFDESGNPLRNETAIFSIFGATPAVIYAYDSQKKNFLKSSQNALSKAYISNSPCKNITCINKAAKKCKNVRCFYGINYQDIVSDIKAYLGLDA</sequence>
<proteinExistence type="predicted"/>
<dbReference type="RefSeq" id="WP_086033280.1">
    <property type="nucleotide sequence ID" value="NZ_MDSU01000011.1"/>
</dbReference>
<dbReference type="AlphaFoldDB" id="A0A1X4XYM9"/>
<protein>
    <recommendedName>
        <fullName evidence="3">ADP-heptose--lipooligosaccharide heptosyltransferase II</fullName>
    </recommendedName>
</protein>
<gene>
    <name evidence="1" type="ORF">DESAMIL20_535</name>
</gene>
<dbReference type="EMBL" id="MDSU01000011">
    <property type="protein sequence ID" value="OSS42651.1"/>
    <property type="molecule type" value="Genomic_DNA"/>
</dbReference>
<evidence type="ECO:0000313" key="1">
    <source>
        <dbReference type="EMBL" id="OSS42651.1"/>
    </source>
</evidence>
<comment type="caution">
    <text evidence="1">The sequence shown here is derived from an EMBL/GenBank/DDBJ whole genome shotgun (WGS) entry which is preliminary data.</text>
</comment>
<organism evidence="1 2">
    <name type="scientific">Desulfurella amilsii</name>
    <dbReference type="NCBI Taxonomy" id="1562698"/>
    <lineage>
        <taxon>Bacteria</taxon>
        <taxon>Pseudomonadati</taxon>
        <taxon>Campylobacterota</taxon>
        <taxon>Desulfurellia</taxon>
        <taxon>Desulfurellales</taxon>
        <taxon>Desulfurellaceae</taxon>
        <taxon>Desulfurella</taxon>
    </lineage>
</organism>
<keyword evidence="2" id="KW-1185">Reference proteome</keyword>
<dbReference type="GO" id="GO:0005829">
    <property type="term" value="C:cytosol"/>
    <property type="evidence" value="ECO:0007669"/>
    <property type="project" value="TreeGrafter"/>
</dbReference>
<dbReference type="STRING" id="1562698.DESAMIL20_535"/>
<dbReference type="SUPFAM" id="SSF53756">
    <property type="entry name" value="UDP-Glycosyltransferase/glycogen phosphorylase"/>
    <property type="match status" value="1"/>
</dbReference>
<evidence type="ECO:0000313" key="2">
    <source>
        <dbReference type="Proteomes" id="UP000194141"/>
    </source>
</evidence>
<dbReference type="Proteomes" id="UP000194141">
    <property type="component" value="Unassembled WGS sequence"/>
</dbReference>
<dbReference type="GO" id="GO:0009244">
    <property type="term" value="P:lipopolysaccharide core region biosynthetic process"/>
    <property type="evidence" value="ECO:0007669"/>
    <property type="project" value="TreeGrafter"/>
</dbReference>